<name>A0ABY4KD11_9FLAO</name>
<dbReference type="EMBL" id="CP096203">
    <property type="protein sequence ID" value="UPQ77392.1"/>
    <property type="molecule type" value="Genomic_DNA"/>
</dbReference>
<dbReference type="RefSeq" id="WP_248394690.1">
    <property type="nucleotide sequence ID" value="NZ_CP096203.1"/>
</dbReference>
<protein>
    <submittedName>
        <fullName evidence="1">Uncharacterized protein</fullName>
    </submittedName>
</protein>
<accession>A0ABY4KD11</accession>
<sequence>MKAFLQEDKLGRTFPAFTTRFFLFFGGGFAAEKQKKSSDRPFNPGRIFVKVEEADFKVKHEPFAFVKKIIVSKIVLKITETAVILTKEASVFMFKKNRYHKSS</sequence>
<proteinExistence type="predicted"/>
<reference evidence="1" key="1">
    <citation type="submission" date="2022-04" db="EMBL/GenBank/DDBJ databases">
        <title>Evolutionary, genomic, and biogeographic characterization of Chryseobacterium nepalense represented by a plastic-degrading bacterium AC3.</title>
        <authorList>
            <person name="Yin Z."/>
            <person name="Liu X."/>
            <person name="Wang D."/>
            <person name="Xie Z."/>
        </authorList>
    </citation>
    <scope>NUCLEOTIDE SEQUENCE</scope>
    <source>
        <strain evidence="1">AC3</strain>
    </source>
</reference>
<organism evidence="1 2">
    <name type="scientific">Chryseobacterium nepalense</name>
    <dbReference type="NCBI Taxonomy" id="1854498"/>
    <lineage>
        <taxon>Bacteria</taxon>
        <taxon>Pseudomonadati</taxon>
        <taxon>Bacteroidota</taxon>
        <taxon>Flavobacteriia</taxon>
        <taxon>Flavobacteriales</taxon>
        <taxon>Weeksellaceae</taxon>
        <taxon>Chryseobacterium group</taxon>
        <taxon>Chryseobacterium</taxon>
    </lineage>
</organism>
<gene>
    <name evidence="1" type="ORF">M0D58_07535</name>
</gene>
<evidence type="ECO:0000313" key="2">
    <source>
        <dbReference type="Proteomes" id="UP000830552"/>
    </source>
</evidence>
<dbReference type="Proteomes" id="UP000830552">
    <property type="component" value="Chromosome"/>
</dbReference>
<keyword evidence="2" id="KW-1185">Reference proteome</keyword>
<evidence type="ECO:0000313" key="1">
    <source>
        <dbReference type="EMBL" id="UPQ77392.1"/>
    </source>
</evidence>